<dbReference type="Gene3D" id="1.10.3210.10">
    <property type="entry name" value="Hypothetical protein af1432"/>
    <property type="match status" value="1"/>
</dbReference>
<evidence type="ECO:0000313" key="2">
    <source>
        <dbReference type="EMBL" id="HIS64332.1"/>
    </source>
</evidence>
<protein>
    <submittedName>
        <fullName evidence="2">HD domain-containing protein</fullName>
    </submittedName>
</protein>
<evidence type="ECO:0000313" key="3">
    <source>
        <dbReference type="Proteomes" id="UP000886741"/>
    </source>
</evidence>
<organism evidence="2 3">
    <name type="scientific">Candidatus Avoscillospira avistercoris</name>
    <dbReference type="NCBI Taxonomy" id="2840707"/>
    <lineage>
        <taxon>Bacteria</taxon>
        <taxon>Bacillati</taxon>
        <taxon>Bacillota</taxon>
        <taxon>Clostridia</taxon>
        <taxon>Eubacteriales</taxon>
        <taxon>Oscillospiraceae</taxon>
        <taxon>Oscillospiraceae incertae sedis</taxon>
        <taxon>Candidatus Avoscillospira</taxon>
    </lineage>
</organism>
<accession>A0A9D1F8A3</accession>
<name>A0A9D1F8A3_9FIRM</name>
<reference evidence="2" key="2">
    <citation type="journal article" date="2021" name="PeerJ">
        <title>Extensive microbial diversity within the chicken gut microbiome revealed by metagenomics and culture.</title>
        <authorList>
            <person name="Gilroy R."/>
            <person name="Ravi A."/>
            <person name="Getino M."/>
            <person name="Pursley I."/>
            <person name="Horton D.L."/>
            <person name="Alikhan N.F."/>
            <person name="Baker D."/>
            <person name="Gharbi K."/>
            <person name="Hall N."/>
            <person name="Watson M."/>
            <person name="Adriaenssens E.M."/>
            <person name="Foster-Nyarko E."/>
            <person name="Jarju S."/>
            <person name="Secka A."/>
            <person name="Antonio M."/>
            <person name="Oren A."/>
            <person name="Chaudhuri R.R."/>
            <person name="La Ragione R."/>
            <person name="Hildebrand F."/>
            <person name="Pallen M.J."/>
        </authorList>
    </citation>
    <scope>NUCLEOTIDE SEQUENCE</scope>
    <source>
        <strain evidence="2">ChiBcec16-1751</strain>
    </source>
</reference>
<gene>
    <name evidence="2" type="ORF">IAA83_03040</name>
</gene>
<dbReference type="EMBL" id="DVJJ01000051">
    <property type="protein sequence ID" value="HIS64332.1"/>
    <property type="molecule type" value="Genomic_DNA"/>
</dbReference>
<reference evidence="2" key="1">
    <citation type="submission" date="2020-10" db="EMBL/GenBank/DDBJ databases">
        <authorList>
            <person name="Gilroy R."/>
        </authorList>
    </citation>
    <scope>NUCLEOTIDE SEQUENCE</scope>
    <source>
        <strain evidence="2">ChiBcec16-1751</strain>
    </source>
</reference>
<proteinExistence type="predicted"/>
<dbReference type="Proteomes" id="UP000886741">
    <property type="component" value="Unassembled WGS sequence"/>
</dbReference>
<comment type="caution">
    <text evidence="2">The sequence shown here is derived from an EMBL/GenBank/DDBJ whole genome shotgun (WGS) entry which is preliminary data.</text>
</comment>
<evidence type="ECO:0000259" key="1">
    <source>
        <dbReference type="Pfam" id="PF01966"/>
    </source>
</evidence>
<dbReference type="InterPro" id="IPR006674">
    <property type="entry name" value="HD_domain"/>
</dbReference>
<dbReference type="Pfam" id="PF01966">
    <property type="entry name" value="HD"/>
    <property type="match status" value="1"/>
</dbReference>
<dbReference type="SUPFAM" id="SSF109604">
    <property type="entry name" value="HD-domain/PDEase-like"/>
    <property type="match status" value="1"/>
</dbReference>
<feature type="domain" description="HD" evidence="1">
    <location>
        <begin position="39"/>
        <end position="141"/>
    </location>
</feature>
<dbReference type="AlphaFoldDB" id="A0A9D1F8A3"/>
<sequence>MSVRLPQDPQYCAAIADLWEHEAVQSMAQFMQHGTTSCLHHCVNVSYLSYCYCRDRGLDARAAARGGLLHDLFLYDWHTYRPAKGELLHGFEHPRKALQNARKYFNLTPVEEDIILRHMWPLTRNLPATAEGRVVTMFDKYVSLMETFRVPVRISTPLAEL</sequence>